<dbReference type="Proteomes" id="UP000559027">
    <property type="component" value="Unassembled WGS sequence"/>
</dbReference>
<reference evidence="4 5" key="1">
    <citation type="journal article" date="2020" name="ISME J.">
        <title>Uncovering the hidden diversity of litter-decomposition mechanisms in mushroom-forming fungi.</title>
        <authorList>
            <person name="Floudas D."/>
            <person name="Bentzer J."/>
            <person name="Ahren D."/>
            <person name="Johansson T."/>
            <person name="Persson P."/>
            <person name="Tunlid A."/>
        </authorList>
    </citation>
    <scope>NUCLEOTIDE SEQUENCE [LARGE SCALE GENOMIC DNA]</scope>
    <source>
        <strain evidence="4 5">CBS 146.42</strain>
    </source>
</reference>
<evidence type="ECO:0000256" key="2">
    <source>
        <dbReference type="ARBA" id="ARBA00023445"/>
    </source>
</evidence>
<protein>
    <recommendedName>
        <fullName evidence="3">NAD-dependent epimerase/dehydratase domain-containing protein</fullName>
    </recommendedName>
</protein>
<dbReference type="InterPro" id="IPR050425">
    <property type="entry name" value="NAD(P)_dehydrat-like"/>
</dbReference>
<accession>A0A8H5CM03</accession>
<name>A0A8H5CM03_9AGAR</name>
<dbReference type="AlphaFoldDB" id="A0A8H5CM03"/>
<evidence type="ECO:0000313" key="5">
    <source>
        <dbReference type="Proteomes" id="UP000559027"/>
    </source>
</evidence>
<dbReference type="SUPFAM" id="SSF51735">
    <property type="entry name" value="NAD(P)-binding Rossmann-fold domains"/>
    <property type="match status" value="1"/>
</dbReference>
<feature type="domain" description="NAD-dependent epimerase/dehydratase" evidence="3">
    <location>
        <begin position="39"/>
        <end position="311"/>
    </location>
</feature>
<keyword evidence="1" id="KW-0560">Oxidoreductase</keyword>
<dbReference type="PANTHER" id="PTHR10366">
    <property type="entry name" value="NAD DEPENDENT EPIMERASE/DEHYDRATASE"/>
    <property type="match status" value="1"/>
</dbReference>
<dbReference type="EMBL" id="JAACJO010000069">
    <property type="protein sequence ID" value="KAF5344224.1"/>
    <property type="molecule type" value="Genomic_DNA"/>
</dbReference>
<evidence type="ECO:0000259" key="3">
    <source>
        <dbReference type="Pfam" id="PF01370"/>
    </source>
</evidence>
<dbReference type="GO" id="GO:0016616">
    <property type="term" value="F:oxidoreductase activity, acting on the CH-OH group of donors, NAD or NADP as acceptor"/>
    <property type="evidence" value="ECO:0007669"/>
    <property type="project" value="TreeGrafter"/>
</dbReference>
<evidence type="ECO:0000313" key="4">
    <source>
        <dbReference type="EMBL" id="KAF5344224.1"/>
    </source>
</evidence>
<sequence>MRADYIAQIEVYIHIVIFELEQFSISFHLYGTMSDINKVLVAGANGYIAMWVIRYLLEQGYSVRGTVRDELKMAVVVDSFPGHISKGSLEVVVAADATERGAYDMAVRDVDAVIHAATPVLFSDGEPEEMIRPARDGTINLLNSILSCGTPVQRVILTSSVASIFRISLEQNEGQIEPRQPRKLTEDDWNEESLALCDMLGVNAPPLDKYMAGKIIAEKAARDFIKVHKDQITWDVVSLHPSWVFGGTEMIQPAVRPCTDPAHMNLSSKLWFDAVFTDTKAEHLGNSSGGWVDVRDVALAHVRALQRMEAGGLFRSTKSPSSGMTSVSVLMKDPTPHPRFNIQIIVDQIANKLKPTLPALLHPIAPPRPDILSQYFYEYSNDKARDILGIKFRTKEETVRDTFEEWAKYGI</sequence>
<organism evidence="4 5">
    <name type="scientific">Leucocoprinus leucothites</name>
    <dbReference type="NCBI Taxonomy" id="201217"/>
    <lineage>
        <taxon>Eukaryota</taxon>
        <taxon>Fungi</taxon>
        <taxon>Dikarya</taxon>
        <taxon>Basidiomycota</taxon>
        <taxon>Agaricomycotina</taxon>
        <taxon>Agaricomycetes</taxon>
        <taxon>Agaricomycetidae</taxon>
        <taxon>Agaricales</taxon>
        <taxon>Agaricineae</taxon>
        <taxon>Agaricaceae</taxon>
        <taxon>Leucocoprinus</taxon>
    </lineage>
</organism>
<keyword evidence="5" id="KW-1185">Reference proteome</keyword>
<evidence type="ECO:0000256" key="1">
    <source>
        <dbReference type="ARBA" id="ARBA00023002"/>
    </source>
</evidence>
<comment type="similarity">
    <text evidence="2">Belongs to the NAD(P)-dependent epimerase/dehydratase family. Dihydroflavonol-4-reductase subfamily.</text>
</comment>
<dbReference type="Pfam" id="PF01370">
    <property type="entry name" value="Epimerase"/>
    <property type="match status" value="1"/>
</dbReference>
<comment type="caution">
    <text evidence="4">The sequence shown here is derived from an EMBL/GenBank/DDBJ whole genome shotgun (WGS) entry which is preliminary data.</text>
</comment>
<gene>
    <name evidence="4" type="ORF">D9756_011257</name>
</gene>
<dbReference type="InterPro" id="IPR036291">
    <property type="entry name" value="NAD(P)-bd_dom_sf"/>
</dbReference>
<dbReference type="OrthoDB" id="2735536at2759"/>
<dbReference type="Gene3D" id="3.40.50.720">
    <property type="entry name" value="NAD(P)-binding Rossmann-like Domain"/>
    <property type="match status" value="1"/>
</dbReference>
<dbReference type="PANTHER" id="PTHR10366:SF564">
    <property type="entry name" value="STEROL-4-ALPHA-CARBOXYLATE 3-DEHYDROGENASE, DECARBOXYLATING"/>
    <property type="match status" value="1"/>
</dbReference>
<proteinExistence type="inferred from homology"/>
<dbReference type="InterPro" id="IPR001509">
    <property type="entry name" value="Epimerase_deHydtase"/>
</dbReference>